<keyword evidence="2" id="KW-1185">Reference proteome</keyword>
<reference evidence="1" key="2">
    <citation type="journal article" date="2019" name="Gigascience">
        <title>High-quality Schistosoma haematobium genome achieved by single-molecule and long-range sequencing.</title>
        <authorList>
            <person name="Stroehlein A.J."/>
            <person name="Korhonen P.K."/>
            <person name="Chong T.M."/>
            <person name="Lim Y.L."/>
            <person name="Chan K.G."/>
            <person name="Webster B."/>
            <person name="Rollinson D."/>
            <person name="Brindley P.J."/>
            <person name="Gasser R.B."/>
            <person name="Young N.D."/>
        </authorList>
    </citation>
    <scope>NUCLEOTIDE SEQUENCE</scope>
</reference>
<dbReference type="PANTHER" id="PTHR46579:SF1">
    <property type="entry name" value="F5_8 TYPE C DOMAIN-CONTAINING PROTEIN"/>
    <property type="match status" value="1"/>
</dbReference>
<organism evidence="1 2">
    <name type="scientific">Schistosoma haematobium</name>
    <name type="common">Blood fluke</name>
    <dbReference type="NCBI Taxonomy" id="6185"/>
    <lineage>
        <taxon>Eukaryota</taxon>
        <taxon>Metazoa</taxon>
        <taxon>Spiralia</taxon>
        <taxon>Lophotrochozoa</taxon>
        <taxon>Platyhelminthes</taxon>
        <taxon>Trematoda</taxon>
        <taxon>Digenea</taxon>
        <taxon>Strigeidida</taxon>
        <taxon>Schistosomatoidea</taxon>
        <taxon>Schistosomatidae</taxon>
        <taxon>Schistosoma</taxon>
    </lineage>
</organism>
<gene>
    <name evidence="1" type="ORF">MS3_00009705</name>
</gene>
<accession>A0A6A5DPC4</accession>
<dbReference type="CTD" id="58546651"/>
<dbReference type="AlphaFoldDB" id="A0A6A5DPC4"/>
<dbReference type="PANTHER" id="PTHR46579">
    <property type="entry name" value="F5/8 TYPE C DOMAIN-CONTAINING PROTEIN-RELATED"/>
    <property type="match status" value="1"/>
</dbReference>
<evidence type="ECO:0000313" key="1">
    <source>
        <dbReference type="EMBL" id="KAH9579613.1"/>
    </source>
</evidence>
<reference evidence="1" key="3">
    <citation type="submission" date="2021-06" db="EMBL/GenBank/DDBJ databases">
        <title>Chromosome-level genome assembly for S. haematobium.</title>
        <authorList>
            <person name="Stroehlein A.J."/>
        </authorList>
    </citation>
    <scope>NUCLEOTIDE SEQUENCE</scope>
</reference>
<name>A0A6A5DPC4_SCHHA</name>
<dbReference type="KEGG" id="shx:MS3_00009705"/>
<dbReference type="Proteomes" id="UP000471633">
    <property type="component" value="Unassembled WGS sequence"/>
</dbReference>
<proteinExistence type="predicted"/>
<dbReference type="GeneID" id="58546651"/>
<comment type="caution">
    <text evidence="1">The sequence shown here is derived from an EMBL/GenBank/DDBJ whole genome shotgun (WGS) entry which is preliminary data.</text>
</comment>
<sequence length="270" mass="30582">METLSINMILTFPLDPMHMVYLGVTKKLANLWIDLAHRRLLNLNSCAIRDINNLISGCEASTRSDFLRKCRTLDFVSAWKASECRLFLPYLGPVILQKTLPQPLYLNFRRLALSIYLLAHPKLHNTVVESARTDLQNFVKEYEWCYGSENLVYNMHSLQHLPDDVRAHGPLDSFSAFPSESYMRQIKDSVHSGFAVAKQAAQRYAEKMSFCDRSQRSCSINNTPIGANDVSNKQVIMCKNSKITSSKPNNVVVVNGQPGLVTDIREDGQL</sequence>
<protein>
    <submittedName>
        <fullName evidence="1">Uncharacterized protein</fullName>
    </submittedName>
</protein>
<evidence type="ECO:0000313" key="2">
    <source>
        <dbReference type="Proteomes" id="UP000471633"/>
    </source>
</evidence>
<dbReference type="RefSeq" id="XP_035588230.1">
    <property type="nucleotide sequence ID" value="XM_035733246.1"/>
</dbReference>
<reference evidence="1" key="4">
    <citation type="journal article" date="2022" name="PLoS Pathog.">
        <title>Chromosome-level genome of Schistosoma haematobium underpins genome-wide explorations of molecular variation.</title>
        <authorList>
            <person name="Stroehlein A.J."/>
            <person name="Korhonen P.K."/>
            <person name="Lee V.V."/>
            <person name="Ralph S.A."/>
            <person name="Mentink-Kane M."/>
            <person name="You H."/>
            <person name="McManus D.P."/>
            <person name="Tchuente L.T."/>
            <person name="Stothard J.R."/>
            <person name="Kaur P."/>
            <person name="Dudchenko O."/>
            <person name="Aiden E.L."/>
            <person name="Yang B."/>
            <person name="Yang H."/>
            <person name="Emery A.M."/>
            <person name="Webster B.L."/>
            <person name="Brindley P.J."/>
            <person name="Rollinson D."/>
            <person name="Chang B.C.H."/>
            <person name="Gasser R.B."/>
            <person name="Young N.D."/>
        </authorList>
    </citation>
    <scope>NUCLEOTIDE SEQUENCE</scope>
</reference>
<reference evidence="1" key="1">
    <citation type="journal article" date="2012" name="Nat. Genet.">
        <title>Whole-genome sequence of Schistosoma haematobium.</title>
        <authorList>
            <person name="Young N.D."/>
            <person name="Jex A.R."/>
            <person name="Li B."/>
            <person name="Liu S."/>
            <person name="Yang L."/>
            <person name="Xiong Z."/>
            <person name="Li Y."/>
            <person name="Cantacessi C."/>
            <person name="Hall R.S."/>
            <person name="Xu X."/>
            <person name="Chen F."/>
            <person name="Wu X."/>
            <person name="Zerlotini A."/>
            <person name="Oliveira G."/>
            <person name="Hofmann A."/>
            <person name="Zhang G."/>
            <person name="Fang X."/>
            <person name="Kang Y."/>
            <person name="Campbell B.E."/>
            <person name="Loukas A."/>
            <person name="Ranganathan S."/>
            <person name="Rollinson D."/>
            <person name="Rinaldi G."/>
            <person name="Brindley P.J."/>
            <person name="Yang H."/>
            <person name="Wang J."/>
            <person name="Wang J."/>
            <person name="Gasser R.B."/>
        </authorList>
    </citation>
    <scope>NUCLEOTIDE SEQUENCE</scope>
</reference>
<dbReference type="EMBL" id="AMPZ03000008">
    <property type="protein sequence ID" value="KAH9579613.1"/>
    <property type="molecule type" value="Genomic_DNA"/>
</dbReference>